<dbReference type="SUPFAM" id="SSF53807">
    <property type="entry name" value="Helical backbone' metal receptor"/>
    <property type="match status" value="1"/>
</dbReference>
<evidence type="ECO:0000256" key="2">
    <source>
        <dbReference type="SAM" id="SignalP"/>
    </source>
</evidence>
<evidence type="ECO:0000256" key="1">
    <source>
        <dbReference type="ARBA" id="ARBA00008814"/>
    </source>
</evidence>
<dbReference type="PROSITE" id="PS50983">
    <property type="entry name" value="FE_B12_PBP"/>
    <property type="match status" value="1"/>
</dbReference>
<sequence>MKKIMNLSVVVVLTLLMCLAAGCGDSGEKQTVSETKMITITDSSERSVEVPCPPKRIVVCNSDVAEMICALGSAESIVGASDATITDPIMKPKLEGAEDVGKSFTPSVEKIVSLKPDLVFGYASFLKQDSVDQLEQMGTPIVLLDCYKPETMTKDIKTLGKILGKEKQAKEYIAVYDKYQKLITERTKTLSSEEKPLVYLEGYTDYTVASGNSGGAQVLAAAGGKNIASDISDSSAKVSEEWVLSRNPQVIIKAASSSIPSGYGKSEDAMKEKRKEIMSRPSWGKIDAVKSDKVYLLSSDIYVGPRMVVGMAYFAKWLHPELFKDVDPEAIHKEFLQKFHNMEPKGVWTYP</sequence>
<reference evidence="5" key="1">
    <citation type="submission" date="2015-01" db="EMBL/GenBank/DDBJ databases">
        <authorList>
            <person name="Manzoor Shahid"/>
            <person name="Zubair Saima"/>
        </authorList>
    </citation>
    <scope>NUCLEOTIDE SEQUENCE [LARGE SCALE GENOMIC DNA]</scope>
    <source>
        <strain evidence="5">Sp3</strain>
    </source>
</reference>
<comment type="similarity">
    <text evidence="1">Belongs to the bacterial solute-binding protein 8 family.</text>
</comment>
<dbReference type="EMBL" id="CDRZ01000273">
    <property type="protein sequence ID" value="CEO90106.1"/>
    <property type="molecule type" value="Genomic_DNA"/>
</dbReference>
<evidence type="ECO:0000259" key="3">
    <source>
        <dbReference type="PROSITE" id="PS50983"/>
    </source>
</evidence>
<dbReference type="OrthoDB" id="9787830at2"/>
<dbReference type="RefSeq" id="WP_052835663.1">
    <property type="nucleotide sequence ID" value="NZ_CDRZ01000273.1"/>
</dbReference>
<feature type="chain" id="PRO_5038486369" evidence="2">
    <location>
        <begin position="21"/>
        <end position="351"/>
    </location>
</feature>
<dbReference type="PANTHER" id="PTHR30535:SF34">
    <property type="entry name" value="MOLYBDATE-BINDING PROTEIN MOLA"/>
    <property type="match status" value="1"/>
</dbReference>
<dbReference type="AlphaFoldDB" id="A0A0B7MPY6"/>
<feature type="domain" description="Fe/B12 periplasmic-binding" evidence="3">
    <location>
        <begin position="56"/>
        <end position="326"/>
    </location>
</feature>
<proteinExistence type="inferred from homology"/>
<organism evidence="4 5">
    <name type="scientific">Syntrophaceticus schinkii</name>
    <dbReference type="NCBI Taxonomy" id="499207"/>
    <lineage>
        <taxon>Bacteria</taxon>
        <taxon>Bacillati</taxon>
        <taxon>Bacillota</taxon>
        <taxon>Clostridia</taxon>
        <taxon>Thermoanaerobacterales</taxon>
        <taxon>Thermoanaerobacterales Family III. Incertae Sedis</taxon>
        <taxon>Syntrophaceticus</taxon>
    </lineage>
</organism>
<dbReference type="Proteomes" id="UP000046155">
    <property type="component" value="Unassembled WGS sequence"/>
</dbReference>
<evidence type="ECO:0000313" key="5">
    <source>
        <dbReference type="Proteomes" id="UP000046155"/>
    </source>
</evidence>
<dbReference type="Pfam" id="PF01497">
    <property type="entry name" value="Peripla_BP_2"/>
    <property type="match status" value="1"/>
</dbReference>
<gene>
    <name evidence="4" type="ORF">SSCH_730003</name>
</gene>
<dbReference type="Gene3D" id="3.40.50.1980">
    <property type="entry name" value="Nitrogenase molybdenum iron protein domain"/>
    <property type="match status" value="2"/>
</dbReference>
<protein>
    <submittedName>
        <fullName evidence="4">ABC-type transporter, periplasmic subunit</fullName>
    </submittedName>
</protein>
<name>A0A0B7MPY6_9FIRM</name>
<keyword evidence="5" id="KW-1185">Reference proteome</keyword>
<feature type="signal peptide" evidence="2">
    <location>
        <begin position="1"/>
        <end position="20"/>
    </location>
</feature>
<keyword evidence="2" id="KW-0732">Signal</keyword>
<dbReference type="PROSITE" id="PS51257">
    <property type="entry name" value="PROKAR_LIPOPROTEIN"/>
    <property type="match status" value="1"/>
</dbReference>
<dbReference type="PANTHER" id="PTHR30535">
    <property type="entry name" value="VITAMIN B12-BINDING PROTEIN"/>
    <property type="match status" value="1"/>
</dbReference>
<accession>A0A0B7MPY6</accession>
<dbReference type="InterPro" id="IPR050902">
    <property type="entry name" value="ABC_Transporter_SBP"/>
</dbReference>
<evidence type="ECO:0000313" key="4">
    <source>
        <dbReference type="EMBL" id="CEO90106.1"/>
    </source>
</evidence>
<dbReference type="InterPro" id="IPR002491">
    <property type="entry name" value="ABC_transptr_periplasmic_BD"/>
</dbReference>